<organism evidence="2 3">
    <name type="scientific">Marinobacter koreensis</name>
    <dbReference type="NCBI Taxonomy" id="335974"/>
    <lineage>
        <taxon>Bacteria</taxon>
        <taxon>Pseudomonadati</taxon>
        <taxon>Pseudomonadota</taxon>
        <taxon>Gammaproteobacteria</taxon>
        <taxon>Pseudomonadales</taxon>
        <taxon>Marinobacteraceae</taxon>
        <taxon>Marinobacter</taxon>
    </lineage>
</organism>
<name>A0ABW0RUC5_9GAMM</name>
<feature type="chain" id="PRO_5046360418" description="Lipoprotein" evidence="1">
    <location>
        <begin position="26"/>
        <end position="278"/>
    </location>
</feature>
<evidence type="ECO:0008006" key="4">
    <source>
        <dbReference type="Google" id="ProtNLM"/>
    </source>
</evidence>
<proteinExistence type="predicted"/>
<accession>A0ABW0RUC5</accession>
<gene>
    <name evidence="2" type="ORF">ACFPQA_15970</name>
</gene>
<feature type="signal peptide" evidence="1">
    <location>
        <begin position="1"/>
        <end position="25"/>
    </location>
</feature>
<dbReference type="EMBL" id="JBHSNL010000006">
    <property type="protein sequence ID" value="MFC5546562.1"/>
    <property type="molecule type" value="Genomic_DNA"/>
</dbReference>
<dbReference type="RefSeq" id="WP_248158674.1">
    <property type="nucleotide sequence ID" value="NZ_JAKZAJ010000004.1"/>
</dbReference>
<evidence type="ECO:0000256" key="1">
    <source>
        <dbReference type="SAM" id="SignalP"/>
    </source>
</evidence>
<protein>
    <recommendedName>
        <fullName evidence="4">Lipoprotein</fullName>
    </recommendedName>
</protein>
<keyword evidence="1" id="KW-0732">Signal</keyword>
<comment type="caution">
    <text evidence="2">The sequence shown here is derived from an EMBL/GenBank/DDBJ whole genome shotgun (WGS) entry which is preliminary data.</text>
</comment>
<dbReference type="Proteomes" id="UP001596055">
    <property type="component" value="Unassembled WGS sequence"/>
</dbReference>
<evidence type="ECO:0000313" key="3">
    <source>
        <dbReference type="Proteomes" id="UP001596055"/>
    </source>
</evidence>
<sequence length="278" mass="29131">MTVMARKLMIATSLAGFLLTGCTTAPPDEQISVADSSEALGYEKPDWQTPFWERNRTPEASEAAPAPQATPPTDGTLRANIGIVIGDDVTPALETALRNKATGYGFIPVPTSALRDAAARLPECSDLSSLACARALAVYPGVRLMMVVKNRELTLIDPSAGVTYPPTDLPSDNPADAALKLAAERSTLSPWVLRAFPGDDGQLYISAGTSNGVTRGTELTVHEPGSLVRASSGQPVAWRPGKTIGKARVVDLVGPNLAVVVSESGASLTPDMDLLIAR</sequence>
<keyword evidence="3" id="KW-1185">Reference proteome</keyword>
<dbReference type="PROSITE" id="PS51257">
    <property type="entry name" value="PROKAR_LIPOPROTEIN"/>
    <property type="match status" value="1"/>
</dbReference>
<reference evidence="3" key="1">
    <citation type="journal article" date="2019" name="Int. J. Syst. Evol. Microbiol.">
        <title>The Global Catalogue of Microorganisms (GCM) 10K type strain sequencing project: providing services to taxonomists for standard genome sequencing and annotation.</title>
        <authorList>
            <consortium name="The Broad Institute Genomics Platform"/>
            <consortium name="The Broad Institute Genome Sequencing Center for Infectious Disease"/>
            <person name="Wu L."/>
            <person name="Ma J."/>
        </authorList>
    </citation>
    <scope>NUCLEOTIDE SEQUENCE [LARGE SCALE GENOMIC DNA]</scope>
    <source>
        <strain evidence="3">CGMCC 4.1799</strain>
    </source>
</reference>
<evidence type="ECO:0000313" key="2">
    <source>
        <dbReference type="EMBL" id="MFC5546562.1"/>
    </source>
</evidence>